<dbReference type="Pfam" id="PF01151">
    <property type="entry name" value="ELO"/>
    <property type="match status" value="1"/>
</dbReference>
<keyword evidence="11" id="KW-1185">Reference proteome</keyword>
<comment type="similarity">
    <text evidence="10">Belongs to the ELO family.</text>
</comment>
<keyword evidence="4 10" id="KW-0812">Transmembrane</keyword>
<evidence type="ECO:0000256" key="9">
    <source>
        <dbReference type="ARBA" id="ARBA00023160"/>
    </source>
</evidence>
<dbReference type="AlphaFoldDB" id="A0AAJ6QLB6"/>
<keyword evidence="9 10" id="KW-0275">Fatty acid biosynthesis</keyword>
<proteinExistence type="inferred from homology"/>
<evidence type="ECO:0000256" key="2">
    <source>
        <dbReference type="ARBA" id="ARBA00022516"/>
    </source>
</evidence>
<evidence type="ECO:0000256" key="1">
    <source>
        <dbReference type="ARBA" id="ARBA00004141"/>
    </source>
</evidence>
<evidence type="ECO:0000256" key="10">
    <source>
        <dbReference type="RuleBase" id="RU361115"/>
    </source>
</evidence>
<gene>
    <name evidence="12" type="primary">LOC100905951</name>
</gene>
<evidence type="ECO:0000313" key="11">
    <source>
        <dbReference type="Proteomes" id="UP000694867"/>
    </source>
</evidence>
<feature type="transmembrane region" description="Helical" evidence="10">
    <location>
        <begin position="202"/>
        <end position="220"/>
    </location>
</feature>
<dbReference type="GO" id="GO:0009922">
    <property type="term" value="F:fatty acid elongase activity"/>
    <property type="evidence" value="ECO:0007669"/>
    <property type="project" value="UniProtKB-EC"/>
</dbReference>
<feature type="transmembrane region" description="Helical" evidence="10">
    <location>
        <begin position="65"/>
        <end position="88"/>
    </location>
</feature>
<comment type="subcellular location">
    <subcellularLocation>
        <location evidence="1">Membrane</location>
        <topology evidence="1">Multi-pass membrane protein</topology>
    </subcellularLocation>
</comment>
<evidence type="ECO:0000256" key="6">
    <source>
        <dbReference type="ARBA" id="ARBA00022989"/>
    </source>
</evidence>
<evidence type="ECO:0000256" key="8">
    <source>
        <dbReference type="ARBA" id="ARBA00023136"/>
    </source>
</evidence>
<organism evidence="11 12">
    <name type="scientific">Galendromus occidentalis</name>
    <name type="common">western predatory mite</name>
    <dbReference type="NCBI Taxonomy" id="34638"/>
    <lineage>
        <taxon>Eukaryota</taxon>
        <taxon>Metazoa</taxon>
        <taxon>Ecdysozoa</taxon>
        <taxon>Arthropoda</taxon>
        <taxon>Chelicerata</taxon>
        <taxon>Arachnida</taxon>
        <taxon>Acari</taxon>
        <taxon>Parasitiformes</taxon>
        <taxon>Mesostigmata</taxon>
        <taxon>Gamasina</taxon>
        <taxon>Phytoseioidea</taxon>
        <taxon>Phytoseiidae</taxon>
        <taxon>Typhlodrominae</taxon>
        <taxon>Galendromus</taxon>
    </lineage>
</organism>
<dbReference type="GO" id="GO:0030148">
    <property type="term" value="P:sphingolipid biosynthetic process"/>
    <property type="evidence" value="ECO:0007669"/>
    <property type="project" value="TreeGrafter"/>
</dbReference>
<dbReference type="KEGG" id="goe:100905951"/>
<name>A0AAJ6QLB6_9ACAR</name>
<reference evidence="12" key="1">
    <citation type="submission" date="2025-08" db="UniProtKB">
        <authorList>
            <consortium name="RefSeq"/>
        </authorList>
    </citation>
    <scope>IDENTIFICATION</scope>
</reference>
<keyword evidence="6 10" id="KW-1133">Transmembrane helix</keyword>
<keyword evidence="2 10" id="KW-0444">Lipid biosynthesis</keyword>
<dbReference type="Proteomes" id="UP000694867">
    <property type="component" value="Unplaced"/>
</dbReference>
<evidence type="ECO:0000256" key="4">
    <source>
        <dbReference type="ARBA" id="ARBA00022692"/>
    </source>
</evidence>
<dbReference type="InterPro" id="IPR002076">
    <property type="entry name" value="ELO_fam"/>
</dbReference>
<accession>A0AAJ6QLB6</accession>
<comment type="catalytic activity">
    <reaction evidence="10">
        <text>a very-long-chain acyl-CoA + malonyl-CoA + H(+) = a very-long-chain 3-oxoacyl-CoA + CO2 + CoA</text>
        <dbReference type="Rhea" id="RHEA:32727"/>
        <dbReference type="ChEBI" id="CHEBI:15378"/>
        <dbReference type="ChEBI" id="CHEBI:16526"/>
        <dbReference type="ChEBI" id="CHEBI:57287"/>
        <dbReference type="ChEBI" id="CHEBI:57384"/>
        <dbReference type="ChEBI" id="CHEBI:90725"/>
        <dbReference type="ChEBI" id="CHEBI:90736"/>
        <dbReference type="EC" id="2.3.1.199"/>
    </reaction>
</comment>
<keyword evidence="7 10" id="KW-0443">Lipid metabolism</keyword>
<evidence type="ECO:0000256" key="5">
    <source>
        <dbReference type="ARBA" id="ARBA00022832"/>
    </source>
</evidence>
<feature type="transmembrane region" description="Helical" evidence="10">
    <location>
        <begin position="159"/>
        <end position="181"/>
    </location>
</feature>
<dbReference type="GO" id="GO:0034626">
    <property type="term" value="P:fatty acid elongation, polyunsaturated fatty acid"/>
    <property type="evidence" value="ECO:0007669"/>
    <property type="project" value="TreeGrafter"/>
</dbReference>
<dbReference type="GO" id="GO:0034625">
    <property type="term" value="P:fatty acid elongation, monounsaturated fatty acid"/>
    <property type="evidence" value="ECO:0007669"/>
    <property type="project" value="TreeGrafter"/>
</dbReference>
<keyword evidence="8 10" id="KW-0472">Membrane</keyword>
<feature type="transmembrane region" description="Helical" evidence="10">
    <location>
        <begin position="226"/>
        <end position="246"/>
    </location>
</feature>
<protein>
    <recommendedName>
        <fullName evidence="10">Elongation of very long chain fatty acids protein</fullName>
        <ecNumber evidence="10">2.3.1.199</ecNumber>
    </recommendedName>
    <alternativeName>
        <fullName evidence="10">Very-long-chain 3-oxoacyl-CoA synthase</fullName>
    </alternativeName>
</protein>
<dbReference type="PANTHER" id="PTHR11157">
    <property type="entry name" value="FATTY ACID ACYL TRANSFERASE-RELATED"/>
    <property type="match status" value="1"/>
</dbReference>
<dbReference type="GO" id="GO:0019367">
    <property type="term" value="P:fatty acid elongation, saturated fatty acid"/>
    <property type="evidence" value="ECO:0007669"/>
    <property type="project" value="TreeGrafter"/>
</dbReference>
<dbReference type="EC" id="2.3.1.199" evidence="10"/>
<dbReference type="GO" id="GO:0005789">
    <property type="term" value="C:endoplasmic reticulum membrane"/>
    <property type="evidence" value="ECO:0007669"/>
    <property type="project" value="TreeGrafter"/>
</dbReference>
<dbReference type="GO" id="GO:0042761">
    <property type="term" value="P:very long-chain fatty acid biosynthetic process"/>
    <property type="evidence" value="ECO:0007669"/>
    <property type="project" value="TreeGrafter"/>
</dbReference>
<evidence type="ECO:0000313" key="12">
    <source>
        <dbReference type="RefSeq" id="XP_003738699.1"/>
    </source>
</evidence>
<dbReference type="GeneID" id="100905951"/>
<dbReference type="PANTHER" id="PTHR11157:SF69">
    <property type="entry name" value="ELONGATION OF VERY LONG CHAIN FATTY ACIDS PROTEIN 7"/>
    <property type="match status" value="1"/>
</dbReference>
<keyword evidence="3 10" id="KW-0808">Transferase</keyword>
<evidence type="ECO:0000256" key="7">
    <source>
        <dbReference type="ARBA" id="ARBA00023098"/>
    </source>
</evidence>
<keyword evidence="5 10" id="KW-0276">Fatty acid metabolism</keyword>
<evidence type="ECO:0000256" key="3">
    <source>
        <dbReference type="ARBA" id="ARBA00022679"/>
    </source>
</evidence>
<sequence>MDLLANVWRSMEQDPRLKGRPLIDNPVPVFGIIVGYLLFVLKVGPNMMRDRKPMNVKNFARIFNLYQVLISSWTVYTVCVCCWKLSIGYGEPPNVKTDPLTMRLIDCLYIYLFVRISDLVDTVLFVLSGKQSHVSGLHVYHHVAVVFNMWLYLRQNWLYFALPGLVMNAGVHVIMYSYYFLATFPPMRPYLWWKKHLTMLQIVQFVCMLLLMAGVFFIDVEYPPAALANTGGTVFVIMCMFVNFYVKNYINKARELQQKKAFDEQRQWQQQQHIKSN</sequence>
<dbReference type="RefSeq" id="XP_003738699.1">
    <property type="nucleotide sequence ID" value="XM_003738651.2"/>
</dbReference>
<feature type="transmembrane region" description="Helical" evidence="10">
    <location>
        <begin position="27"/>
        <end position="44"/>
    </location>
</feature>